<gene>
    <name evidence="1" type="ORF">ACTIVE_3517</name>
</gene>
<organism evidence="1 2">
    <name type="scientific">Actinomadura verrucosospora</name>
    <dbReference type="NCBI Taxonomy" id="46165"/>
    <lineage>
        <taxon>Bacteria</taxon>
        <taxon>Bacillati</taxon>
        <taxon>Actinomycetota</taxon>
        <taxon>Actinomycetes</taxon>
        <taxon>Streptosporangiales</taxon>
        <taxon>Thermomonosporaceae</taxon>
        <taxon>Actinomadura</taxon>
    </lineage>
</organism>
<dbReference type="EMBL" id="CP053892">
    <property type="protein sequence ID" value="QKG21879.1"/>
    <property type="molecule type" value="Genomic_DNA"/>
</dbReference>
<dbReference type="Proteomes" id="UP000501240">
    <property type="component" value="Chromosome"/>
</dbReference>
<protein>
    <submittedName>
        <fullName evidence="1">Transcriptional regulator</fullName>
    </submittedName>
</protein>
<dbReference type="RefSeq" id="WP_173096084.1">
    <property type="nucleotide sequence ID" value="NZ_CP053892.1"/>
</dbReference>
<keyword evidence="2" id="KW-1185">Reference proteome</keyword>
<evidence type="ECO:0000313" key="2">
    <source>
        <dbReference type="Proteomes" id="UP000501240"/>
    </source>
</evidence>
<reference evidence="1 2" key="1">
    <citation type="submission" date="2020-05" db="EMBL/GenBank/DDBJ databases">
        <title>Actinomadura verrucosospora NRRL-B18236 (PFL_A860) Genome sequencing and assembly.</title>
        <authorList>
            <person name="Samborskyy M."/>
        </authorList>
    </citation>
    <scope>NUCLEOTIDE SEQUENCE [LARGE SCALE GENOMIC DNA]</scope>
    <source>
        <strain evidence="1 2">NRRL:B18236</strain>
    </source>
</reference>
<dbReference type="AlphaFoldDB" id="A0A7D3VSZ3"/>
<accession>A0A7D3VSZ3</accession>
<name>A0A7D3VSZ3_ACTVE</name>
<evidence type="ECO:0000313" key="1">
    <source>
        <dbReference type="EMBL" id="QKG21879.1"/>
    </source>
</evidence>
<sequence length="74" mass="8063">MSLTLAPIGRVVGGRDEAFDDGWGAVSVAIELDASRFTPDALAGLDVKPYMREFGPRGEVRQPAWSGELMAEYY</sequence>
<proteinExistence type="predicted"/>